<protein>
    <submittedName>
        <fullName evidence="1">Uncharacterized protein</fullName>
    </submittedName>
</protein>
<dbReference type="EMBL" id="MH285877">
    <property type="protein sequence ID" value="AYB71475.1"/>
    <property type="molecule type" value="Genomic_DNA"/>
</dbReference>
<geneLocation type="chloroplast" evidence="1"/>
<proteinExistence type="predicted"/>
<keyword evidence="1" id="KW-0934">Plastid</keyword>
<evidence type="ECO:0000313" key="1">
    <source>
        <dbReference type="EMBL" id="AYB71475.1"/>
    </source>
</evidence>
<organism evidence="1">
    <name type="scientific">Trachelomonas grandis</name>
    <dbReference type="NCBI Taxonomy" id="215769"/>
    <lineage>
        <taxon>Eukaryota</taxon>
        <taxon>Discoba</taxon>
        <taxon>Euglenozoa</taxon>
        <taxon>Euglenida</taxon>
        <taxon>Spirocuta</taxon>
        <taxon>Euglenophyceae</taxon>
        <taxon>Euglenales</taxon>
        <taxon>Euglenaceae</taxon>
        <taxon>Trachelomonas</taxon>
    </lineage>
</organism>
<keyword evidence="1" id="KW-0150">Chloroplast</keyword>
<name>A0A385UK42_9EUGL</name>
<dbReference type="AlphaFoldDB" id="A0A385UK42"/>
<sequence length="126" mass="14743">MNLSIPTFDLSLNYYYIRRETLNKNINNSLRIAGQILNKKLTSDSYRRGVAILVARLNGIYAAKKRLNQTSISNTEVYIQDRFTKKELKTIFNDYLSIKNSADVNKYFDKENIEESIESHLKKEEL</sequence>
<accession>A0A385UK42</accession>
<reference evidence="1" key="1">
    <citation type="journal article" date="2018" name="J. Eukaryot. Microbiol.">
        <title>Intrageneric Variability Between the Chloroplast Genomes of Trachelomonas grandis and Trachelomonas volvocina and Phylogenomic Analysis of Phototrophic Euglenoids.</title>
        <authorList>
            <person name="Dabbagh N."/>
            <person name="Preisfeld A."/>
        </authorList>
    </citation>
    <scope>NUCLEOTIDE SEQUENCE</scope>
</reference>